<protein>
    <submittedName>
        <fullName evidence="1">Uncharacterized protein</fullName>
    </submittedName>
</protein>
<organism evidence="1">
    <name type="scientific">Octopus bimaculoides</name>
    <name type="common">California two-spotted octopus</name>
    <dbReference type="NCBI Taxonomy" id="37653"/>
    <lineage>
        <taxon>Eukaryota</taxon>
        <taxon>Metazoa</taxon>
        <taxon>Spiralia</taxon>
        <taxon>Lophotrochozoa</taxon>
        <taxon>Mollusca</taxon>
        <taxon>Cephalopoda</taxon>
        <taxon>Coleoidea</taxon>
        <taxon>Octopodiformes</taxon>
        <taxon>Octopoda</taxon>
        <taxon>Incirrata</taxon>
        <taxon>Octopodidae</taxon>
        <taxon>Octopus</taxon>
    </lineage>
</organism>
<dbReference type="AlphaFoldDB" id="A0A0L8FSV2"/>
<reference evidence="1" key="1">
    <citation type="submission" date="2015-07" db="EMBL/GenBank/DDBJ databases">
        <title>MeaNS - Measles Nucleotide Surveillance Program.</title>
        <authorList>
            <person name="Tran T."/>
            <person name="Druce J."/>
        </authorList>
    </citation>
    <scope>NUCLEOTIDE SEQUENCE</scope>
    <source>
        <strain evidence="1">UCB-OBI-ISO-001</strain>
        <tissue evidence="1">Gonad</tissue>
    </source>
</reference>
<evidence type="ECO:0000313" key="1">
    <source>
        <dbReference type="EMBL" id="KOF67727.1"/>
    </source>
</evidence>
<sequence>MVGLLMRNDTLTFFKLTIVTPPQFSFLTAWKYSTGYANLVHRKNFFKEFIKS</sequence>
<gene>
    <name evidence="1" type="ORF">OCBIM_22008947mg</name>
</gene>
<accession>A0A0L8FSV2</accession>
<name>A0A0L8FSV2_OCTBM</name>
<proteinExistence type="predicted"/>
<dbReference type="EMBL" id="KQ426816">
    <property type="protein sequence ID" value="KOF67727.1"/>
    <property type="molecule type" value="Genomic_DNA"/>
</dbReference>